<dbReference type="Proteomes" id="UP000323819">
    <property type="component" value="Unassembled WGS sequence"/>
</dbReference>
<keyword evidence="1" id="KW-0812">Transmembrane</keyword>
<dbReference type="EMBL" id="VSIJ01000035">
    <property type="protein sequence ID" value="TXX64781.1"/>
    <property type="molecule type" value="Genomic_DNA"/>
</dbReference>
<gene>
    <name evidence="2" type="ORF">FXF03_14995</name>
</gene>
<keyword evidence="1" id="KW-1133">Transmembrane helix</keyword>
<feature type="transmembrane region" description="Helical" evidence="1">
    <location>
        <begin position="58"/>
        <end position="76"/>
    </location>
</feature>
<dbReference type="AlphaFoldDB" id="A0ABD7SKU7"/>
<reference evidence="2 3" key="1">
    <citation type="submission" date="2019-06" db="EMBL/GenBank/DDBJ databases">
        <title>Vibrio cholerae phylogeny based on whole-genome sequencing reveals genetic diversity and population strucutre.</title>
        <authorList>
            <person name="Zhiqiu Y."/>
            <person name="Bin L."/>
            <person name="Lingyan J."/>
        </authorList>
    </citation>
    <scope>NUCLEOTIDE SEQUENCE [LARGE SCALE GENOMIC DNA]</scope>
    <source>
        <strain evidence="2 3">N2814</strain>
    </source>
</reference>
<proteinExistence type="predicted"/>
<keyword evidence="1" id="KW-0472">Membrane</keyword>
<evidence type="ECO:0000313" key="3">
    <source>
        <dbReference type="Proteomes" id="UP000323819"/>
    </source>
</evidence>
<dbReference type="RefSeq" id="WP_032479075.1">
    <property type="nucleotide sequence ID" value="NZ_BAABUH010000022.1"/>
</dbReference>
<sequence>MEEVASVIFRSLVSLVQFIVQIKVINLACYSVGWLFSKLCTLGRYPSVQVSDSERIKVIYIGIFSMGLCLSAIALINQW</sequence>
<organism evidence="2 3">
    <name type="scientific">Vibrio cholerae</name>
    <dbReference type="NCBI Taxonomy" id="666"/>
    <lineage>
        <taxon>Bacteria</taxon>
        <taxon>Pseudomonadati</taxon>
        <taxon>Pseudomonadota</taxon>
        <taxon>Gammaproteobacteria</taxon>
        <taxon>Vibrionales</taxon>
        <taxon>Vibrionaceae</taxon>
        <taxon>Vibrio</taxon>
    </lineage>
</organism>
<evidence type="ECO:0000313" key="2">
    <source>
        <dbReference type="EMBL" id="TXX64781.1"/>
    </source>
</evidence>
<name>A0ABD7SKU7_VIBCL</name>
<evidence type="ECO:0000256" key="1">
    <source>
        <dbReference type="SAM" id="Phobius"/>
    </source>
</evidence>
<feature type="transmembrane region" description="Helical" evidence="1">
    <location>
        <begin position="12"/>
        <end position="37"/>
    </location>
</feature>
<accession>A0ABD7SKU7</accession>
<protein>
    <submittedName>
        <fullName evidence="2">Uncharacterized protein</fullName>
    </submittedName>
</protein>
<comment type="caution">
    <text evidence="2">The sequence shown here is derived from an EMBL/GenBank/DDBJ whole genome shotgun (WGS) entry which is preliminary data.</text>
</comment>